<proteinExistence type="predicted"/>
<gene>
    <name evidence="1" type="ORF">GTP45_27420</name>
</gene>
<reference evidence="1 2" key="1">
    <citation type="submission" date="2019-12" db="EMBL/GenBank/DDBJ databases">
        <title>Novel species isolated from a subtropical stream in China.</title>
        <authorList>
            <person name="Lu H."/>
        </authorList>
    </citation>
    <scope>NUCLEOTIDE SEQUENCE [LARGE SCALE GENOMIC DNA]</scope>
    <source>
        <strain evidence="1 2">FT55W</strain>
    </source>
</reference>
<accession>A0A7X4GVK9</accession>
<organism evidence="1 2">
    <name type="scientific">Duganella rivi</name>
    <dbReference type="NCBI Taxonomy" id="2666083"/>
    <lineage>
        <taxon>Bacteria</taxon>
        <taxon>Pseudomonadati</taxon>
        <taxon>Pseudomonadota</taxon>
        <taxon>Betaproteobacteria</taxon>
        <taxon>Burkholderiales</taxon>
        <taxon>Oxalobacteraceae</taxon>
        <taxon>Telluria group</taxon>
        <taxon>Duganella</taxon>
    </lineage>
</organism>
<dbReference type="EMBL" id="WWCK01000011">
    <property type="protein sequence ID" value="MYM70512.1"/>
    <property type="molecule type" value="Genomic_DNA"/>
</dbReference>
<dbReference type="AlphaFoldDB" id="A0A7X4GVK9"/>
<sequence length="95" mass="11001">MAISIKPEELAVMIQTNRDILDMKVPMRDDLKIHFMERRRAILQNFRSQALGMTTVLQAIHDDGSDEGLVKTRAMVEEYQNWVLDEVAKLDQLNT</sequence>
<evidence type="ECO:0000313" key="2">
    <source>
        <dbReference type="Proteomes" id="UP000450012"/>
    </source>
</evidence>
<dbReference type="Proteomes" id="UP000450012">
    <property type="component" value="Unassembled WGS sequence"/>
</dbReference>
<comment type="caution">
    <text evidence="1">The sequence shown here is derived from an EMBL/GenBank/DDBJ whole genome shotgun (WGS) entry which is preliminary data.</text>
</comment>
<protein>
    <submittedName>
        <fullName evidence="1">Uncharacterized protein</fullName>
    </submittedName>
</protein>
<evidence type="ECO:0000313" key="1">
    <source>
        <dbReference type="EMBL" id="MYM70512.1"/>
    </source>
</evidence>
<keyword evidence="2" id="KW-1185">Reference proteome</keyword>
<name>A0A7X4GVK9_9BURK</name>
<dbReference type="RefSeq" id="WP_161017015.1">
    <property type="nucleotide sequence ID" value="NZ_WWCK01000011.1"/>
</dbReference>